<name>F3CJW3_PSESG</name>
<sequence>MDDDISVIFISLEKSTQQHESHDHEQHRPASG</sequence>
<feature type="compositionally biased region" description="Basic and acidic residues" evidence="1">
    <location>
        <begin position="16"/>
        <end position="32"/>
    </location>
</feature>
<dbReference type="Proteomes" id="UP000005466">
    <property type="component" value="Unassembled WGS sequence"/>
</dbReference>
<comment type="caution">
    <text evidence="2">The sequence shown here is derived from an EMBL/GenBank/DDBJ whole genome shotgun (WGS) entry which is preliminary data.</text>
</comment>
<protein>
    <submittedName>
        <fullName evidence="2">Uncharacterized protein</fullName>
    </submittedName>
</protein>
<reference evidence="2 3" key="1">
    <citation type="journal article" date="2011" name="PLoS Pathog.">
        <title>Dynamic evolution of pathogenicity revealed by sequencing and comparative genomics of 19 Pseudomonas syringae isolates.</title>
        <authorList>
            <person name="Baltrus D.A."/>
            <person name="Nishimura M.T."/>
            <person name="Romanchuk A."/>
            <person name="Chang J.H."/>
            <person name="Mukhtar M.S."/>
            <person name="Cherkis K."/>
            <person name="Roach J."/>
            <person name="Grant S.R."/>
            <person name="Jones C.D."/>
            <person name="Dangl J.L."/>
        </authorList>
    </citation>
    <scope>NUCLEOTIDE SEQUENCE [LARGE SCALE GENOMIC DNA]</scope>
    <source>
        <strain evidence="3">race 4</strain>
    </source>
</reference>
<proteinExistence type="predicted"/>
<dbReference type="HOGENOM" id="CLU_3393665_0_0_6"/>
<accession>F3CJW3</accession>
<gene>
    <name evidence="2" type="ORF">Pgy4_41939</name>
</gene>
<evidence type="ECO:0000313" key="2">
    <source>
        <dbReference type="EMBL" id="EGH19555.1"/>
    </source>
</evidence>
<evidence type="ECO:0000256" key="1">
    <source>
        <dbReference type="SAM" id="MobiDB-lite"/>
    </source>
</evidence>
<dbReference type="EMBL" id="ADWY01004270">
    <property type="protein sequence ID" value="EGH19555.1"/>
    <property type="molecule type" value="Genomic_DNA"/>
</dbReference>
<organism evidence="2 3">
    <name type="scientific">Pseudomonas savastanoi pv. glycinea str. race 4</name>
    <dbReference type="NCBI Taxonomy" id="875330"/>
    <lineage>
        <taxon>Bacteria</taxon>
        <taxon>Pseudomonadati</taxon>
        <taxon>Pseudomonadota</taxon>
        <taxon>Gammaproteobacteria</taxon>
        <taxon>Pseudomonadales</taxon>
        <taxon>Pseudomonadaceae</taxon>
        <taxon>Pseudomonas</taxon>
    </lineage>
</organism>
<dbReference type="AlphaFoldDB" id="F3CJW3"/>
<evidence type="ECO:0000313" key="3">
    <source>
        <dbReference type="Proteomes" id="UP000005466"/>
    </source>
</evidence>
<feature type="non-terminal residue" evidence="2">
    <location>
        <position position="32"/>
    </location>
</feature>
<feature type="region of interest" description="Disordered" evidence="1">
    <location>
        <begin position="12"/>
        <end position="32"/>
    </location>
</feature>